<evidence type="ECO:0000313" key="1">
    <source>
        <dbReference type="EMBL" id="KAH7909160.1"/>
    </source>
</evidence>
<protein>
    <submittedName>
        <fullName evidence="1">Uncharacterized protein</fullName>
    </submittedName>
</protein>
<sequence length="271" mass="29789">YESKRIKWVRRTLYRTHHPHPHCHRRVKLTRMVAFAPVFALFIFFAVANTATLGDVPGIPVPETCKERMTNIKKGTVLQLFTHDDCVTKEEGDYQIISDRLESGCVCRAVDESIGDKIASMAFETGEKSDAVFMLFKGEHCFSEGYGPLPFPGEEGPKVVMLKYPVPDDVRITFAQICSSPEMRKKAEKAHLIAERARHRAIVAKYAHEKGWLDWEAFEHVAEDVKHGVAGLAADVGVTKTGVEKGLAAVGIGAASIGVLQAFGGVVAVLA</sequence>
<evidence type="ECO:0000313" key="2">
    <source>
        <dbReference type="Proteomes" id="UP000790377"/>
    </source>
</evidence>
<proteinExistence type="predicted"/>
<dbReference type="Proteomes" id="UP000790377">
    <property type="component" value="Unassembled WGS sequence"/>
</dbReference>
<keyword evidence="2" id="KW-1185">Reference proteome</keyword>
<dbReference type="EMBL" id="MU267775">
    <property type="protein sequence ID" value="KAH7909160.1"/>
    <property type="molecule type" value="Genomic_DNA"/>
</dbReference>
<feature type="non-terminal residue" evidence="1">
    <location>
        <position position="1"/>
    </location>
</feature>
<gene>
    <name evidence="1" type="ORF">BJ138DRAFT_1155983</name>
</gene>
<organism evidence="1 2">
    <name type="scientific">Hygrophoropsis aurantiaca</name>
    <dbReference type="NCBI Taxonomy" id="72124"/>
    <lineage>
        <taxon>Eukaryota</taxon>
        <taxon>Fungi</taxon>
        <taxon>Dikarya</taxon>
        <taxon>Basidiomycota</taxon>
        <taxon>Agaricomycotina</taxon>
        <taxon>Agaricomycetes</taxon>
        <taxon>Agaricomycetidae</taxon>
        <taxon>Boletales</taxon>
        <taxon>Coniophorineae</taxon>
        <taxon>Hygrophoropsidaceae</taxon>
        <taxon>Hygrophoropsis</taxon>
    </lineage>
</organism>
<reference evidence="1" key="1">
    <citation type="journal article" date="2021" name="New Phytol.">
        <title>Evolutionary innovations through gain and loss of genes in the ectomycorrhizal Boletales.</title>
        <authorList>
            <person name="Wu G."/>
            <person name="Miyauchi S."/>
            <person name="Morin E."/>
            <person name="Kuo A."/>
            <person name="Drula E."/>
            <person name="Varga T."/>
            <person name="Kohler A."/>
            <person name="Feng B."/>
            <person name="Cao Y."/>
            <person name="Lipzen A."/>
            <person name="Daum C."/>
            <person name="Hundley H."/>
            <person name="Pangilinan J."/>
            <person name="Johnson J."/>
            <person name="Barry K."/>
            <person name="LaButti K."/>
            <person name="Ng V."/>
            <person name="Ahrendt S."/>
            <person name="Min B."/>
            <person name="Choi I.G."/>
            <person name="Park H."/>
            <person name="Plett J.M."/>
            <person name="Magnuson J."/>
            <person name="Spatafora J.W."/>
            <person name="Nagy L.G."/>
            <person name="Henrissat B."/>
            <person name="Grigoriev I.V."/>
            <person name="Yang Z.L."/>
            <person name="Xu J."/>
            <person name="Martin F.M."/>
        </authorList>
    </citation>
    <scope>NUCLEOTIDE SEQUENCE</scope>
    <source>
        <strain evidence="1">ATCC 28755</strain>
    </source>
</reference>
<accession>A0ACB8A7Y3</accession>
<name>A0ACB8A7Y3_9AGAM</name>
<comment type="caution">
    <text evidence="1">The sequence shown here is derived from an EMBL/GenBank/DDBJ whole genome shotgun (WGS) entry which is preliminary data.</text>
</comment>